<dbReference type="PROSITE" id="PS00122">
    <property type="entry name" value="CARBOXYLESTERASE_B_1"/>
    <property type="match status" value="1"/>
</dbReference>
<evidence type="ECO:0000256" key="4">
    <source>
        <dbReference type="ARBA" id="ARBA00023180"/>
    </source>
</evidence>
<comment type="caution">
    <text evidence="7">The sequence shown here is derived from an EMBL/GenBank/DDBJ whole genome shotgun (WGS) entry which is preliminary data.</text>
</comment>
<name>A0ABQ9HBM8_9NEOP</name>
<keyword evidence="8" id="KW-1185">Reference proteome</keyword>
<comment type="similarity">
    <text evidence="1 5">Belongs to the type-B carboxylesterase/lipase family.</text>
</comment>
<dbReference type="SUPFAM" id="SSF53474">
    <property type="entry name" value="alpha/beta-Hydrolases"/>
    <property type="match status" value="1"/>
</dbReference>
<feature type="chain" id="PRO_5045013574" description="Carboxylic ester hydrolase" evidence="5">
    <location>
        <begin position="19"/>
        <end position="406"/>
    </location>
</feature>
<feature type="domain" description="Carboxylesterase type B" evidence="6">
    <location>
        <begin position="28"/>
        <end position="393"/>
    </location>
</feature>
<gene>
    <name evidence="7" type="ORF">PR048_018161</name>
</gene>
<sequence>MLYLKCGILIHLLKELCAYFTRDAVVVAGFLSVNGTDAPGNAGLKDQSAALRWIQKNIATFGGNPNSVTIFGMSAGGASIHYNVLSPLSKGLFHKAISESGSARNPWAFVKDTEERAYRLGTILGQKAQNGVALLQHLRSVSVSELASGITKVLTAEENVRLISYPFVPSLEFLRRGEQPFLPHEPAYIEQHGLFNQVPYITGVTKREGASFVTANMMSQTSYWQGINNDLEQVVPVDLGLTKGSQKSKEVAQKVKNFYFGTNSISYDNREQWIALQTDLLFVTGVMQTIHTHARHSASHTYNYQFVYGYATHGMEFQFVIYGGKVQGENSNAAKIAKLLGELWTSFAKTGVPSAEGNVAWKSVTQQGSYPYMEISNSLALKSDLEKDRMNFWFEIYNEYGNKISQ</sequence>
<evidence type="ECO:0000256" key="1">
    <source>
        <dbReference type="ARBA" id="ARBA00005964"/>
    </source>
</evidence>
<evidence type="ECO:0000259" key="6">
    <source>
        <dbReference type="Pfam" id="PF00135"/>
    </source>
</evidence>
<accession>A0ABQ9HBM8</accession>
<keyword evidence="3 5" id="KW-0378">Hydrolase</keyword>
<dbReference type="InterPro" id="IPR029058">
    <property type="entry name" value="AB_hydrolase_fold"/>
</dbReference>
<dbReference type="PANTHER" id="PTHR11559">
    <property type="entry name" value="CARBOXYLESTERASE"/>
    <property type="match status" value="1"/>
</dbReference>
<feature type="signal peptide" evidence="5">
    <location>
        <begin position="1"/>
        <end position="18"/>
    </location>
</feature>
<organism evidence="7 8">
    <name type="scientific">Dryococelus australis</name>
    <dbReference type="NCBI Taxonomy" id="614101"/>
    <lineage>
        <taxon>Eukaryota</taxon>
        <taxon>Metazoa</taxon>
        <taxon>Ecdysozoa</taxon>
        <taxon>Arthropoda</taxon>
        <taxon>Hexapoda</taxon>
        <taxon>Insecta</taxon>
        <taxon>Pterygota</taxon>
        <taxon>Neoptera</taxon>
        <taxon>Polyneoptera</taxon>
        <taxon>Phasmatodea</taxon>
        <taxon>Verophasmatodea</taxon>
        <taxon>Anareolatae</taxon>
        <taxon>Phasmatidae</taxon>
        <taxon>Eurycanthinae</taxon>
        <taxon>Dryococelus</taxon>
    </lineage>
</organism>
<evidence type="ECO:0000256" key="2">
    <source>
        <dbReference type="ARBA" id="ARBA00022487"/>
    </source>
</evidence>
<evidence type="ECO:0000313" key="8">
    <source>
        <dbReference type="Proteomes" id="UP001159363"/>
    </source>
</evidence>
<dbReference type="EMBL" id="JARBHB010000006">
    <property type="protein sequence ID" value="KAJ8881675.1"/>
    <property type="molecule type" value="Genomic_DNA"/>
</dbReference>
<keyword evidence="2" id="KW-0719">Serine esterase</keyword>
<protein>
    <recommendedName>
        <fullName evidence="5">Carboxylic ester hydrolase</fullName>
        <ecNumber evidence="5">3.1.1.-</ecNumber>
    </recommendedName>
</protein>
<dbReference type="InterPro" id="IPR050309">
    <property type="entry name" value="Type-B_Carboxylest/Lipase"/>
</dbReference>
<reference evidence="7 8" key="1">
    <citation type="submission" date="2023-02" db="EMBL/GenBank/DDBJ databases">
        <title>LHISI_Scaffold_Assembly.</title>
        <authorList>
            <person name="Stuart O.P."/>
            <person name="Cleave R."/>
            <person name="Magrath M.J.L."/>
            <person name="Mikheyev A.S."/>
        </authorList>
    </citation>
    <scope>NUCLEOTIDE SEQUENCE [LARGE SCALE GENOMIC DNA]</scope>
    <source>
        <strain evidence="7">Daus_M_001</strain>
        <tissue evidence="7">Leg muscle</tissue>
    </source>
</reference>
<dbReference type="EC" id="3.1.1.-" evidence="5"/>
<dbReference type="Pfam" id="PF00135">
    <property type="entry name" value="COesterase"/>
    <property type="match status" value="1"/>
</dbReference>
<keyword evidence="4" id="KW-0325">Glycoprotein</keyword>
<dbReference type="InterPro" id="IPR002018">
    <property type="entry name" value="CarbesteraseB"/>
</dbReference>
<proteinExistence type="inferred from homology"/>
<evidence type="ECO:0000313" key="7">
    <source>
        <dbReference type="EMBL" id="KAJ8881675.1"/>
    </source>
</evidence>
<dbReference type="InterPro" id="IPR019826">
    <property type="entry name" value="Carboxylesterase_B_AS"/>
</dbReference>
<dbReference type="Gene3D" id="3.40.50.1820">
    <property type="entry name" value="alpha/beta hydrolase"/>
    <property type="match status" value="1"/>
</dbReference>
<evidence type="ECO:0000256" key="5">
    <source>
        <dbReference type="RuleBase" id="RU361235"/>
    </source>
</evidence>
<dbReference type="Proteomes" id="UP001159363">
    <property type="component" value="Chromosome 5"/>
</dbReference>
<evidence type="ECO:0000256" key="3">
    <source>
        <dbReference type="ARBA" id="ARBA00022801"/>
    </source>
</evidence>
<keyword evidence="5" id="KW-0732">Signal</keyword>